<keyword evidence="3 8" id="KW-1134">Transmembrane beta strand</keyword>
<keyword evidence="6 8" id="KW-0472">Membrane</keyword>
<evidence type="ECO:0000259" key="11">
    <source>
        <dbReference type="Pfam" id="PF00593"/>
    </source>
</evidence>
<dbReference type="Gene3D" id="2.170.130.10">
    <property type="entry name" value="TonB-dependent receptor, plug domain"/>
    <property type="match status" value="1"/>
</dbReference>
<dbReference type="InterPro" id="IPR039426">
    <property type="entry name" value="TonB-dep_rcpt-like"/>
</dbReference>
<proteinExistence type="inferred from homology"/>
<keyword evidence="13" id="KW-0675">Receptor</keyword>
<dbReference type="Proteomes" id="UP000823617">
    <property type="component" value="Unassembled WGS sequence"/>
</dbReference>
<gene>
    <name evidence="13" type="ORF">IAC08_01335</name>
</gene>
<sequence length="1009" mass="110939">MNRLLSLSAILMLLSIFSLPVSAQGGYEVKGVIQDQVGPVIGATVIEQGTTNGASSGLDGDFTLSVSGPDAMLEISCIGYKPVVYMASQLPPVVTLEEDAIFLDDVVVIGYGTVKKEDMTGSVVAIKSDELNRGAVVSTQDMLKGKVPGLQIIPGDGGPGSGSTIRIRGAASLNASNDPLIVIDGVPIAVDGGAGMSNPLETINPNDIESFTVLKDASSAAIYGSRASNGVIIITTKRGKGGRPQVSYSGSVSVQTNSKRIPTMTPGEFREYVSETFPAGTSTGDYVREHMGNVDTDWQDLVFRTAISHDHNVSLSGNVKERMPYRASVGWTSQQGTLQTSKYDRGTVDISLSPNFFDKHLTISLSGRGVYTHQIYADGGVVGNAAFFNPTQDPYFRNEDGSIDYTTTNGFWNYGSGRGENFTPNTLLGVGPLSQLYDVNNYGRAMRMIGNAQIDYMVHGFEALKFNLSLGLDMSDYNSHNGVNPGSFQAYADTENRGIGQYTDTRNFRRNQVLEFYANFNKEWGIHHLDAMAGYSWQHFYSADHSVTYFNVTNEQKGDDSRYPWNSQESYLISFYGRINYSIDSRYLFTFSLRDDASSRFSPETRWGLFPSGAFAWNIKEESFLKNVSPVTQLKLRLSAGQTGQQEIGNNYAYMAINSLSTNVYQQYLMGNMGYQFYLTPAAYDPNIKWETTTTYNVGLDFGFLDDRITGSVDAYLRQTDDLLNSVITPMGSNFGNTVLTNIGSMQNKGLEFSLNVIPVQTTDWHLSIGFNGTFQDTKFTKLNNTDGPDYAIQVGSISKGTGSMLSVHKVGYAPYSYRTFQQLYDADGNPIQNAFVDRDGDGVITDNDRYISGKSPNAKFYYGLNVKLTYRNWDFGFNGHGSAGNWLFNDFASANSTSNLDVNSGSLPNFAKYVKTTGFTAANSGEQWYSDMFLENASFFRMDDINLGYTFRNIKNWNGDIRLALSAQNVFVITGYSGVDPELPGTTGIDNTIWPRPRTFSLRVNVNF</sequence>
<accession>A0A9D9HJM0</accession>
<dbReference type="SUPFAM" id="SSF56935">
    <property type="entry name" value="Porins"/>
    <property type="match status" value="1"/>
</dbReference>
<comment type="caution">
    <text evidence="13">The sequence shown here is derived from an EMBL/GenBank/DDBJ whole genome shotgun (WGS) entry which is preliminary data.</text>
</comment>
<dbReference type="SUPFAM" id="SSF49464">
    <property type="entry name" value="Carboxypeptidase regulatory domain-like"/>
    <property type="match status" value="1"/>
</dbReference>
<dbReference type="Pfam" id="PF00593">
    <property type="entry name" value="TonB_dep_Rec_b-barrel"/>
    <property type="match status" value="1"/>
</dbReference>
<keyword evidence="2 8" id="KW-0813">Transport</keyword>
<keyword evidence="4 8" id="KW-0812">Transmembrane</keyword>
<dbReference type="Pfam" id="PF13715">
    <property type="entry name" value="CarbopepD_reg_2"/>
    <property type="match status" value="1"/>
</dbReference>
<evidence type="ECO:0000256" key="6">
    <source>
        <dbReference type="ARBA" id="ARBA00023136"/>
    </source>
</evidence>
<organism evidence="13 14">
    <name type="scientific">Candidatus Cryptobacteroides intestinigallinarum</name>
    <dbReference type="NCBI Taxonomy" id="2840767"/>
    <lineage>
        <taxon>Bacteria</taxon>
        <taxon>Pseudomonadati</taxon>
        <taxon>Bacteroidota</taxon>
        <taxon>Bacteroidia</taxon>
        <taxon>Bacteroidales</taxon>
        <taxon>Candidatus Cryptobacteroides</taxon>
    </lineage>
</organism>
<evidence type="ECO:0000256" key="5">
    <source>
        <dbReference type="ARBA" id="ARBA00023077"/>
    </source>
</evidence>
<evidence type="ECO:0000313" key="14">
    <source>
        <dbReference type="Proteomes" id="UP000823617"/>
    </source>
</evidence>
<evidence type="ECO:0000256" key="8">
    <source>
        <dbReference type="PROSITE-ProRule" id="PRU01360"/>
    </source>
</evidence>
<evidence type="ECO:0000259" key="12">
    <source>
        <dbReference type="Pfam" id="PF07715"/>
    </source>
</evidence>
<dbReference type="PROSITE" id="PS52016">
    <property type="entry name" value="TONB_DEPENDENT_REC_3"/>
    <property type="match status" value="1"/>
</dbReference>
<feature type="chain" id="PRO_5039547191" evidence="10">
    <location>
        <begin position="24"/>
        <end position="1009"/>
    </location>
</feature>
<reference evidence="13" key="1">
    <citation type="submission" date="2020-10" db="EMBL/GenBank/DDBJ databases">
        <authorList>
            <person name="Gilroy R."/>
        </authorList>
    </citation>
    <scope>NUCLEOTIDE SEQUENCE</scope>
    <source>
        <strain evidence="13">B1-3475</strain>
    </source>
</reference>
<evidence type="ECO:0000313" key="13">
    <source>
        <dbReference type="EMBL" id="MBO8455032.1"/>
    </source>
</evidence>
<evidence type="ECO:0000256" key="7">
    <source>
        <dbReference type="ARBA" id="ARBA00023237"/>
    </source>
</evidence>
<feature type="signal peptide" evidence="10">
    <location>
        <begin position="1"/>
        <end position="23"/>
    </location>
</feature>
<dbReference type="NCBIfam" id="TIGR04057">
    <property type="entry name" value="SusC_RagA_signa"/>
    <property type="match status" value="1"/>
</dbReference>
<dbReference type="AlphaFoldDB" id="A0A9D9HJM0"/>
<dbReference type="NCBIfam" id="TIGR04056">
    <property type="entry name" value="OMP_RagA_SusC"/>
    <property type="match status" value="1"/>
</dbReference>
<dbReference type="GO" id="GO:0009279">
    <property type="term" value="C:cell outer membrane"/>
    <property type="evidence" value="ECO:0007669"/>
    <property type="project" value="UniProtKB-SubCell"/>
</dbReference>
<dbReference type="InterPro" id="IPR000531">
    <property type="entry name" value="Beta-barrel_TonB"/>
</dbReference>
<comment type="subcellular location">
    <subcellularLocation>
        <location evidence="1 8">Cell outer membrane</location>
        <topology evidence="1 8">Multi-pass membrane protein</topology>
    </subcellularLocation>
</comment>
<dbReference type="InterPro" id="IPR023997">
    <property type="entry name" value="TonB-dep_OMP_SusC/RagA_CS"/>
</dbReference>
<evidence type="ECO:0000256" key="4">
    <source>
        <dbReference type="ARBA" id="ARBA00022692"/>
    </source>
</evidence>
<evidence type="ECO:0000256" key="1">
    <source>
        <dbReference type="ARBA" id="ARBA00004571"/>
    </source>
</evidence>
<dbReference type="Gene3D" id="2.40.170.20">
    <property type="entry name" value="TonB-dependent receptor, beta-barrel domain"/>
    <property type="match status" value="1"/>
</dbReference>
<evidence type="ECO:0000256" key="9">
    <source>
        <dbReference type="RuleBase" id="RU003357"/>
    </source>
</evidence>
<feature type="domain" description="TonB-dependent receptor plug" evidence="12">
    <location>
        <begin position="116"/>
        <end position="231"/>
    </location>
</feature>
<feature type="domain" description="TonB-dependent receptor-like beta-barrel" evidence="11">
    <location>
        <begin position="398"/>
        <end position="971"/>
    </location>
</feature>
<dbReference type="InterPro" id="IPR023996">
    <property type="entry name" value="TonB-dep_OMP_SusC/RagA"/>
</dbReference>
<name>A0A9D9HJM0_9BACT</name>
<protein>
    <submittedName>
        <fullName evidence="13">TonB-dependent receptor</fullName>
    </submittedName>
</protein>
<reference evidence="13" key="2">
    <citation type="journal article" date="2021" name="PeerJ">
        <title>Extensive microbial diversity within the chicken gut microbiome revealed by metagenomics and culture.</title>
        <authorList>
            <person name="Gilroy R."/>
            <person name="Ravi A."/>
            <person name="Getino M."/>
            <person name="Pursley I."/>
            <person name="Horton D.L."/>
            <person name="Alikhan N.F."/>
            <person name="Baker D."/>
            <person name="Gharbi K."/>
            <person name="Hall N."/>
            <person name="Watson M."/>
            <person name="Adriaenssens E.M."/>
            <person name="Foster-Nyarko E."/>
            <person name="Jarju S."/>
            <person name="Secka A."/>
            <person name="Antonio M."/>
            <person name="Oren A."/>
            <person name="Chaudhuri R.R."/>
            <person name="La Ragione R."/>
            <person name="Hildebrand F."/>
            <person name="Pallen M.J."/>
        </authorList>
    </citation>
    <scope>NUCLEOTIDE SEQUENCE</scope>
    <source>
        <strain evidence="13">B1-3475</strain>
    </source>
</reference>
<evidence type="ECO:0000256" key="10">
    <source>
        <dbReference type="SAM" id="SignalP"/>
    </source>
</evidence>
<keyword evidence="5 9" id="KW-0798">TonB box</keyword>
<dbReference type="FunFam" id="2.170.130.10:FF:000008">
    <property type="entry name" value="SusC/RagA family TonB-linked outer membrane protein"/>
    <property type="match status" value="1"/>
</dbReference>
<dbReference type="InterPro" id="IPR008969">
    <property type="entry name" value="CarboxyPept-like_regulatory"/>
</dbReference>
<dbReference type="Pfam" id="PF07715">
    <property type="entry name" value="Plug"/>
    <property type="match status" value="1"/>
</dbReference>
<keyword evidence="10" id="KW-0732">Signal</keyword>
<evidence type="ECO:0000256" key="2">
    <source>
        <dbReference type="ARBA" id="ARBA00022448"/>
    </source>
</evidence>
<keyword evidence="7 8" id="KW-0998">Cell outer membrane</keyword>
<comment type="similarity">
    <text evidence="8 9">Belongs to the TonB-dependent receptor family.</text>
</comment>
<dbReference type="InterPro" id="IPR036942">
    <property type="entry name" value="Beta-barrel_TonB_sf"/>
</dbReference>
<dbReference type="InterPro" id="IPR012910">
    <property type="entry name" value="Plug_dom"/>
</dbReference>
<dbReference type="EMBL" id="JADIMK010000010">
    <property type="protein sequence ID" value="MBO8455032.1"/>
    <property type="molecule type" value="Genomic_DNA"/>
</dbReference>
<evidence type="ECO:0000256" key="3">
    <source>
        <dbReference type="ARBA" id="ARBA00022452"/>
    </source>
</evidence>
<dbReference type="InterPro" id="IPR037066">
    <property type="entry name" value="Plug_dom_sf"/>
</dbReference>